<dbReference type="GO" id="GO:0042138">
    <property type="term" value="P:meiotic DNA double-strand break formation"/>
    <property type="evidence" value="ECO:0000318"/>
    <property type="project" value="GO_Central"/>
</dbReference>
<dbReference type="HOGENOM" id="CLU_044922_0_0_1"/>
<dbReference type="AlphaFoldDB" id="F6HHV3"/>
<reference evidence="2" key="1">
    <citation type="journal article" date="2007" name="Nature">
        <title>The grapevine genome sequence suggests ancestral hexaploidization in major angiosperm phyla.</title>
        <authorList>
            <consortium name="The French-Italian Public Consortium for Grapevine Genome Characterization."/>
            <person name="Jaillon O."/>
            <person name="Aury J.-M."/>
            <person name="Noel B."/>
            <person name="Policriti A."/>
            <person name="Clepet C."/>
            <person name="Casagrande A."/>
            <person name="Choisne N."/>
            <person name="Aubourg S."/>
            <person name="Vitulo N."/>
            <person name="Jubin C."/>
            <person name="Vezzi A."/>
            <person name="Legeai F."/>
            <person name="Hugueney P."/>
            <person name="Dasilva C."/>
            <person name="Horner D."/>
            <person name="Mica E."/>
            <person name="Jublot D."/>
            <person name="Poulain J."/>
            <person name="Bruyere C."/>
            <person name="Billault A."/>
            <person name="Segurens B."/>
            <person name="Gouyvenoux M."/>
            <person name="Ugarte E."/>
            <person name="Cattonaro F."/>
            <person name="Anthouard V."/>
            <person name="Vico V."/>
            <person name="Del Fabbro C."/>
            <person name="Alaux M."/>
            <person name="Di Gaspero G."/>
            <person name="Dumas V."/>
            <person name="Felice N."/>
            <person name="Paillard S."/>
            <person name="Juman I."/>
            <person name="Moroldo M."/>
            <person name="Scalabrin S."/>
            <person name="Canaguier A."/>
            <person name="Le Clainche I."/>
            <person name="Malacrida G."/>
            <person name="Durand E."/>
            <person name="Pesole G."/>
            <person name="Laucou V."/>
            <person name="Chatelet P."/>
            <person name="Merdinoglu D."/>
            <person name="Delledonne M."/>
            <person name="Pezzotti M."/>
            <person name="Lecharny A."/>
            <person name="Scarpelli C."/>
            <person name="Artiguenave F."/>
            <person name="Pe M.E."/>
            <person name="Valle G."/>
            <person name="Morgante M."/>
            <person name="Caboche M."/>
            <person name="Adam-Blondon A.-F."/>
            <person name="Weissenbach J."/>
            <person name="Quetier F."/>
            <person name="Wincker P."/>
        </authorList>
    </citation>
    <scope>NUCLEOTIDE SEQUENCE [LARGE SCALE GENOMIC DNA]</scope>
    <source>
        <strain evidence="2">cv. Pinot noir / PN40024</strain>
    </source>
</reference>
<evidence type="ECO:0000313" key="2">
    <source>
        <dbReference type="Proteomes" id="UP000009183"/>
    </source>
</evidence>
<dbReference type="PANTHER" id="PTHR36722">
    <property type="entry name" value="TYPE 2 DNA TOPOISOMERASE 6 SUBUNIT B-LIKE"/>
    <property type="match status" value="1"/>
</dbReference>
<accession>F6HHV3</accession>
<dbReference type="InterPro" id="IPR034566">
    <property type="entry name" value="MTOPVIB_plant"/>
</dbReference>
<protein>
    <recommendedName>
        <fullName evidence="3">Type 2 DNA topoisomerase 6 subunit B-like</fullName>
    </recommendedName>
</protein>
<evidence type="ECO:0008006" key="3">
    <source>
        <dbReference type="Google" id="ProtNLM"/>
    </source>
</evidence>
<dbReference type="FunCoup" id="F6HHV3">
    <property type="interactions" value="128"/>
</dbReference>
<gene>
    <name evidence="1" type="ordered locus">VIT_01s0127g00480</name>
</gene>
<dbReference type="STRING" id="29760.F6HHV3"/>
<evidence type="ECO:0000313" key="1">
    <source>
        <dbReference type="EMBL" id="CCB51790.1"/>
    </source>
</evidence>
<dbReference type="GO" id="GO:0000793">
    <property type="term" value="C:condensed chromosome"/>
    <property type="evidence" value="ECO:0000318"/>
    <property type="project" value="GO_Central"/>
</dbReference>
<dbReference type="PaxDb" id="29760-VIT_01s0127g00480.t01"/>
<name>F6HHV3_VITVI</name>
<organism evidence="1 2">
    <name type="scientific">Vitis vinifera</name>
    <name type="common">Grape</name>
    <dbReference type="NCBI Taxonomy" id="29760"/>
    <lineage>
        <taxon>Eukaryota</taxon>
        <taxon>Viridiplantae</taxon>
        <taxon>Streptophyta</taxon>
        <taxon>Embryophyta</taxon>
        <taxon>Tracheophyta</taxon>
        <taxon>Spermatophyta</taxon>
        <taxon>Magnoliopsida</taxon>
        <taxon>eudicotyledons</taxon>
        <taxon>Gunneridae</taxon>
        <taxon>Pentapetalae</taxon>
        <taxon>rosids</taxon>
        <taxon>Vitales</taxon>
        <taxon>Vitaceae</taxon>
        <taxon>Viteae</taxon>
        <taxon>Vitis</taxon>
    </lineage>
</organism>
<dbReference type="Proteomes" id="UP000009183">
    <property type="component" value="Chromosome 1"/>
</dbReference>
<dbReference type="EMBL" id="FN595761">
    <property type="protein sequence ID" value="CCB51790.1"/>
    <property type="molecule type" value="Genomic_DNA"/>
</dbReference>
<dbReference type="eggNOG" id="ENOG502QSZ1">
    <property type="taxonomic scope" value="Eukaryota"/>
</dbReference>
<dbReference type="InParanoid" id="F6HHV3"/>
<keyword evidence="2" id="KW-1185">Reference proteome</keyword>
<dbReference type="GO" id="GO:0030674">
    <property type="term" value="F:protein-macromolecule adaptor activity"/>
    <property type="evidence" value="ECO:0000318"/>
    <property type="project" value="GO_Central"/>
</dbReference>
<dbReference type="PANTHER" id="PTHR36722:SF1">
    <property type="entry name" value="TYPE 2 DNA TOPOISOMERASE 6 SUBUNIT B-LIKE"/>
    <property type="match status" value="1"/>
</dbReference>
<dbReference type="GO" id="GO:0007131">
    <property type="term" value="P:reciprocal meiotic recombination"/>
    <property type="evidence" value="ECO:0000318"/>
    <property type="project" value="GO_Central"/>
</dbReference>
<proteinExistence type="predicted"/>
<sequence>MSEDLCRLSVVLKRSPVSDPPILGISISDTGVGSCLEEFKDLRYSRDWASFEKWVLLFILEITGICDREIHHYHLNLKESVPTNMLTELPSKPKNGAKFSGTEISLSTFERMDDLLAEITHFFRKVVLILVQNIAIELVIEHGDIRGSRYGNFIQANECNHLPSPMSNIECLKSGLEDFVCKHGNSLNEKCFSCFPNREHLKVGSGLACRAESQRSTGQVLCFYDFSPCAISQSSMNALISIDWKNYGLTLRSFVDQNGSALLEWEDLPTYAHIDIVLHCYHKQYPLLYFMHLRKTELDRNLIKKAVKLALDDLKAKYTGLLLSAHALKICSYAPDLARSITGLILSSSDSDFQKECLSLLGLQSQEVEGGIVEDRIKEKIISVVEINDRKPQRSREAPSFLFENDCIQEQDLQAKEYEGEEAFNLFYP</sequence>